<keyword evidence="1" id="KW-0732">Signal</keyword>
<evidence type="ECO:0000313" key="3">
    <source>
        <dbReference type="Proteomes" id="UP000295547"/>
    </source>
</evidence>
<gene>
    <name evidence="2" type="ORF">EV130_12234</name>
</gene>
<dbReference type="Gene3D" id="3.10.620.30">
    <property type="match status" value="1"/>
</dbReference>
<sequence length="200" mass="21690">MAASLRSAITTGLAIAMISSGAEAMPRLANPQAAVPAKPAARMLEADPQPTPIGYVMFCMTYAGQCKRVAGGKRVTLNDRTWNLISNVNKEVNDRIAPDAQKGTFDWSLTATSGNCNDYAIQKRDELIRRGVSPAALSLSAVVTPGNQGHLILTIRTDRGDFVLDNLRNSIVAWNRTGYRWVSVQSSNNPNEWVKVVSES</sequence>
<dbReference type="AlphaFoldDB" id="A0A4R3Q7Y3"/>
<dbReference type="OrthoDB" id="7206808at2"/>
<feature type="chain" id="PRO_5020756169" evidence="1">
    <location>
        <begin position="25"/>
        <end position="200"/>
    </location>
</feature>
<evidence type="ECO:0000313" key="2">
    <source>
        <dbReference type="EMBL" id="TCU15452.1"/>
    </source>
</evidence>
<proteinExistence type="predicted"/>
<name>A0A4R3Q7Y3_9HYPH</name>
<evidence type="ECO:0000256" key="1">
    <source>
        <dbReference type="SAM" id="SignalP"/>
    </source>
</evidence>
<reference evidence="2 3" key="1">
    <citation type="submission" date="2019-03" db="EMBL/GenBank/DDBJ databases">
        <title>Genomic Encyclopedia of Type Strains, Phase IV (KMG-V): Genome sequencing to study the core and pangenomes of soil and plant-associated prokaryotes.</title>
        <authorList>
            <person name="Whitman W."/>
        </authorList>
    </citation>
    <scope>NUCLEOTIDE SEQUENCE [LARGE SCALE GENOMIC DNA]</scope>
    <source>
        <strain evidence="2 3">Gr42</strain>
    </source>
</reference>
<protein>
    <submittedName>
        <fullName evidence="2">Putative transglutaminase-like cysteine proteinase</fullName>
    </submittedName>
</protein>
<dbReference type="PANTHER" id="PTHR39327:SF1">
    <property type="entry name" value="BLR5470 PROTEIN"/>
    <property type="match status" value="1"/>
</dbReference>
<accession>A0A4R3Q7Y3</accession>
<dbReference type="Proteomes" id="UP000295547">
    <property type="component" value="Unassembled WGS sequence"/>
</dbReference>
<keyword evidence="3" id="KW-1185">Reference proteome</keyword>
<dbReference type="InterPro" id="IPR010319">
    <property type="entry name" value="Transglutaminase-like_Cys_pept"/>
</dbReference>
<comment type="caution">
    <text evidence="2">The sequence shown here is derived from an EMBL/GenBank/DDBJ whole genome shotgun (WGS) entry which is preliminary data.</text>
</comment>
<dbReference type="EMBL" id="SMBJ01000022">
    <property type="protein sequence ID" value="TCU15452.1"/>
    <property type="molecule type" value="Genomic_DNA"/>
</dbReference>
<feature type="signal peptide" evidence="1">
    <location>
        <begin position="1"/>
        <end position="24"/>
    </location>
</feature>
<dbReference type="RefSeq" id="WP_132662550.1">
    <property type="nucleotide sequence ID" value="NZ_SMBJ01000022.1"/>
</dbReference>
<dbReference type="Pfam" id="PF06035">
    <property type="entry name" value="Peptidase_C93"/>
    <property type="match status" value="1"/>
</dbReference>
<organism evidence="2 3">
    <name type="scientific">Rhizobium azibense</name>
    <dbReference type="NCBI Taxonomy" id="1136135"/>
    <lineage>
        <taxon>Bacteria</taxon>
        <taxon>Pseudomonadati</taxon>
        <taxon>Pseudomonadota</taxon>
        <taxon>Alphaproteobacteria</taxon>
        <taxon>Hyphomicrobiales</taxon>
        <taxon>Rhizobiaceae</taxon>
        <taxon>Rhizobium/Agrobacterium group</taxon>
        <taxon>Rhizobium</taxon>
    </lineage>
</organism>
<dbReference type="PANTHER" id="PTHR39327">
    <property type="match status" value="1"/>
</dbReference>